<dbReference type="PRINTS" id="PR00318">
    <property type="entry name" value="GPROTEINA"/>
</dbReference>
<feature type="binding site" evidence="10">
    <location>
        <position position="144"/>
    </location>
    <ligand>
        <name>Mg(2+)</name>
        <dbReference type="ChEBI" id="CHEBI:18420"/>
    </ligand>
</feature>
<proteinExistence type="predicted"/>
<keyword evidence="3 9" id="KW-0547">Nucleotide-binding</keyword>
<keyword evidence="2 10" id="KW-0479">Metal-binding</keyword>
<dbReference type="OrthoDB" id="5817230at2759"/>
<name>A0A1Y2HMX1_9FUNG</name>
<keyword evidence="6" id="KW-0564">Palmitate</keyword>
<evidence type="ECO:0000256" key="4">
    <source>
        <dbReference type="ARBA" id="ARBA00022842"/>
    </source>
</evidence>
<feature type="binding site" evidence="10">
    <location>
        <position position="9"/>
    </location>
    <ligand>
        <name>Mg(2+)</name>
        <dbReference type="ChEBI" id="CHEBI:18420"/>
    </ligand>
</feature>
<dbReference type="GO" id="GO:0007188">
    <property type="term" value="P:adenylate cyclase-modulating G protein-coupled receptor signaling pathway"/>
    <property type="evidence" value="ECO:0007669"/>
    <property type="project" value="TreeGrafter"/>
</dbReference>
<dbReference type="PANTHER" id="PTHR10218:SF193">
    <property type="entry name" value="GUANINE NUCLEOTIDE-BINDING PROTEIN ALPHA-8 SUBUNIT"/>
    <property type="match status" value="1"/>
</dbReference>
<protein>
    <submittedName>
        <fullName evidence="11">Alpha subunit of a heterotrimeric G protein</fullName>
    </submittedName>
</protein>
<keyword evidence="4 10" id="KW-0460">Magnesium</keyword>
<evidence type="ECO:0000256" key="2">
    <source>
        <dbReference type="ARBA" id="ARBA00022723"/>
    </source>
</evidence>
<keyword evidence="1" id="KW-0519">Myristate</keyword>
<dbReference type="CDD" id="cd00066">
    <property type="entry name" value="G-alpha"/>
    <property type="match status" value="1"/>
</dbReference>
<evidence type="ECO:0000256" key="8">
    <source>
        <dbReference type="ARBA" id="ARBA00023288"/>
    </source>
</evidence>
<keyword evidence="7" id="KW-0807">Transducer</keyword>
<feature type="binding site" evidence="9">
    <location>
        <begin position="163"/>
        <end position="167"/>
    </location>
    <ligand>
        <name>GTP</name>
        <dbReference type="ChEBI" id="CHEBI:37565"/>
    </ligand>
</feature>
<dbReference type="AlphaFoldDB" id="A0A1Y2HMX1"/>
<keyword evidence="12" id="KW-1185">Reference proteome</keyword>
<dbReference type="InterPro" id="IPR001019">
    <property type="entry name" value="Gprotein_alpha_su"/>
</dbReference>
<feature type="binding site" evidence="9">
    <location>
        <begin position="5"/>
        <end position="10"/>
    </location>
    <ligand>
        <name>GTP</name>
        <dbReference type="ChEBI" id="CHEBI:37565"/>
    </ligand>
</feature>
<keyword evidence="8" id="KW-0449">Lipoprotein</keyword>
<keyword evidence="5 9" id="KW-0342">GTP-binding</keyword>
<comment type="caution">
    <text evidence="11">The sequence shown here is derived from an EMBL/GenBank/DDBJ whole genome shotgun (WGS) entry which is preliminary data.</text>
</comment>
<sequence>IGSGESGKSTVLKQIKLIHKISLTAQEIKDITRSLRKNALECIAILVTQATTFGYSLDADDIKPHASLIQALDLEDLDSDEVDHKLVDAALALWKHDSIQQAYARRSEYWILEATDFYLDNLHRFAEDDYEPTEEDIVMARVMTVGILQTDIPIAPLNVTLVDVGGQRNERRKWIHIFDNVSGIIFLSNLAGYNSVLFEDPTENRMKECLTLFKQTVNNPSFAKTPFYLIFNKKDLFETKLRKDPITVCECFSDYEGPSDDVKPVLEFMDKRFREQITSGDPNRLKVFHIAARFKRDVKTTWEELIADMKMRNRAEINGALKALGREPMP</sequence>
<dbReference type="SMART" id="SM00275">
    <property type="entry name" value="G_alpha"/>
    <property type="match status" value="1"/>
</dbReference>
<dbReference type="GO" id="GO:0046872">
    <property type="term" value="F:metal ion binding"/>
    <property type="evidence" value="ECO:0007669"/>
    <property type="project" value="UniProtKB-KW"/>
</dbReference>
<dbReference type="GO" id="GO:0005525">
    <property type="term" value="F:GTP binding"/>
    <property type="evidence" value="ECO:0007669"/>
    <property type="project" value="UniProtKB-KW"/>
</dbReference>
<feature type="binding site" evidence="9">
    <location>
        <begin position="232"/>
        <end position="235"/>
    </location>
    <ligand>
        <name>GTP</name>
        <dbReference type="ChEBI" id="CHEBI:37565"/>
    </ligand>
</feature>
<evidence type="ECO:0000256" key="6">
    <source>
        <dbReference type="ARBA" id="ARBA00023139"/>
    </source>
</evidence>
<feature type="binding site" evidence="9">
    <location>
        <position position="292"/>
    </location>
    <ligand>
        <name>GTP</name>
        <dbReference type="ChEBI" id="CHEBI:37565"/>
    </ligand>
</feature>
<dbReference type="GO" id="GO:0003924">
    <property type="term" value="F:GTPase activity"/>
    <property type="evidence" value="ECO:0007669"/>
    <property type="project" value="InterPro"/>
</dbReference>
<evidence type="ECO:0000256" key="9">
    <source>
        <dbReference type="PIRSR" id="PIRSR601019-1"/>
    </source>
</evidence>
<dbReference type="Gene3D" id="1.10.400.10">
    <property type="entry name" value="GI Alpha 1, domain 2-like"/>
    <property type="match status" value="1"/>
</dbReference>
<evidence type="ECO:0000256" key="3">
    <source>
        <dbReference type="ARBA" id="ARBA00022741"/>
    </source>
</evidence>
<accession>A0A1Y2HMX1</accession>
<dbReference type="SUPFAM" id="SSF47895">
    <property type="entry name" value="Transducin (alpha subunit), insertion domain"/>
    <property type="match status" value="1"/>
</dbReference>
<feature type="non-terminal residue" evidence="11">
    <location>
        <position position="1"/>
    </location>
</feature>
<dbReference type="PANTHER" id="PTHR10218">
    <property type="entry name" value="GTP-BINDING PROTEIN ALPHA SUBUNIT"/>
    <property type="match status" value="1"/>
</dbReference>
<evidence type="ECO:0000256" key="10">
    <source>
        <dbReference type="PIRSR" id="PIRSR601019-2"/>
    </source>
</evidence>
<dbReference type="GO" id="GO:0005834">
    <property type="term" value="C:heterotrimeric G-protein complex"/>
    <property type="evidence" value="ECO:0007669"/>
    <property type="project" value="TreeGrafter"/>
</dbReference>
<dbReference type="InterPro" id="IPR027417">
    <property type="entry name" value="P-loop_NTPase"/>
</dbReference>
<dbReference type="GO" id="GO:0001664">
    <property type="term" value="F:G protein-coupled receptor binding"/>
    <property type="evidence" value="ECO:0007669"/>
    <property type="project" value="TreeGrafter"/>
</dbReference>
<organism evidence="11 12">
    <name type="scientific">Catenaria anguillulae PL171</name>
    <dbReference type="NCBI Taxonomy" id="765915"/>
    <lineage>
        <taxon>Eukaryota</taxon>
        <taxon>Fungi</taxon>
        <taxon>Fungi incertae sedis</taxon>
        <taxon>Blastocladiomycota</taxon>
        <taxon>Blastocladiomycetes</taxon>
        <taxon>Blastocladiales</taxon>
        <taxon>Catenariaceae</taxon>
        <taxon>Catenaria</taxon>
    </lineage>
</organism>
<dbReference type="SUPFAM" id="SSF52540">
    <property type="entry name" value="P-loop containing nucleoside triphosphate hydrolases"/>
    <property type="match status" value="1"/>
</dbReference>
<dbReference type="Proteomes" id="UP000193411">
    <property type="component" value="Unassembled WGS sequence"/>
</dbReference>
<evidence type="ECO:0000256" key="5">
    <source>
        <dbReference type="ARBA" id="ARBA00023134"/>
    </source>
</evidence>
<dbReference type="PROSITE" id="PS51882">
    <property type="entry name" value="G_ALPHA"/>
    <property type="match status" value="1"/>
</dbReference>
<dbReference type="STRING" id="765915.A0A1Y2HMX1"/>
<dbReference type="EMBL" id="MCFL01000024">
    <property type="protein sequence ID" value="ORZ35033.1"/>
    <property type="molecule type" value="Genomic_DNA"/>
</dbReference>
<reference evidence="11 12" key="1">
    <citation type="submission" date="2016-07" db="EMBL/GenBank/DDBJ databases">
        <title>Pervasive Adenine N6-methylation of Active Genes in Fungi.</title>
        <authorList>
            <consortium name="DOE Joint Genome Institute"/>
            <person name="Mondo S.J."/>
            <person name="Dannebaum R.O."/>
            <person name="Kuo R.C."/>
            <person name="Labutti K."/>
            <person name="Haridas S."/>
            <person name="Kuo A."/>
            <person name="Salamov A."/>
            <person name="Ahrendt S.R."/>
            <person name="Lipzen A."/>
            <person name="Sullivan W."/>
            <person name="Andreopoulos W.B."/>
            <person name="Clum A."/>
            <person name="Lindquist E."/>
            <person name="Daum C."/>
            <person name="Ramamoorthy G.K."/>
            <person name="Gryganskyi A."/>
            <person name="Culley D."/>
            <person name="Magnuson J.K."/>
            <person name="James T.Y."/>
            <person name="O'Malley M.A."/>
            <person name="Stajich J.E."/>
            <person name="Spatafora J.W."/>
            <person name="Visel A."/>
            <person name="Grigoriev I.V."/>
        </authorList>
    </citation>
    <scope>NUCLEOTIDE SEQUENCE [LARGE SCALE GENOMIC DNA]</scope>
    <source>
        <strain evidence="11 12">PL171</strain>
    </source>
</reference>
<dbReference type="Gene3D" id="3.40.50.300">
    <property type="entry name" value="P-loop containing nucleotide triphosphate hydrolases"/>
    <property type="match status" value="1"/>
</dbReference>
<dbReference type="Pfam" id="PF00503">
    <property type="entry name" value="G-alpha"/>
    <property type="match status" value="1"/>
</dbReference>
<dbReference type="FunFam" id="3.40.50.300:FF:003800">
    <property type="entry name" value="Guanine nucleotide-binding protein G(k) subunit alpha"/>
    <property type="match status" value="1"/>
</dbReference>
<evidence type="ECO:0000256" key="1">
    <source>
        <dbReference type="ARBA" id="ARBA00022707"/>
    </source>
</evidence>
<evidence type="ECO:0000313" key="12">
    <source>
        <dbReference type="Proteomes" id="UP000193411"/>
    </source>
</evidence>
<dbReference type="InterPro" id="IPR011025">
    <property type="entry name" value="GproteinA_insert"/>
</dbReference>
<dbReference type="GO" id="GO:0005737">
    <property type="term" value="C:cytoplasm"/>
    <property type="evidence" value="ECO:0007669"/>
    <property type="project" value="TreeGrafter"/>
</dbReference>
<evidence type="ECO:0000256" key="7">
    <source>
        <dbReference type="ARBA" id="ARBA00023224"/>
    </source>
</evidence>
<dbReference type="GO" id="GO:0031683">
    <property type="term" value="F:G-protein beta/gamma-subunit complex binding"/>
    <property type="evidence" value="ECO:0007669"/>
    <property type="project" value="InterPro"/>
</dbReference>
<gene>
    <name evidence="11" type="ORF">BCR44DRAFT_124945</name>
</gene>
<evidence type="ECO:0000313" key="11">
    <source>
        <dbReference type="EMBL" id="ORZ35033.1"/>
    </source>
</evidence>